<feature type="coiled-coil region" evidence="1">
    <location>
        <begin position="135"/>
        <end position="176"/>
    </location>
</feature>
<dbReference type="AlphaFoldDB" id="A0A2C6BQY3"/>
<sequence length="194" mass="23327">MNDINNITKHAAFRYMQRVKKDNEILTEAQFNNFVKLNPEKFEEIKKMMFEEIDQLKLDFLGEYKIRNNEKSNVHLDQEKRIIYIVKDKNLVTCYKLNFVNCEESNEQIFKAFMKDIFINKNKKNNLITMIEQENIKNNNSITEIELKLKKLKQEMNKLEEEKKELLNSVSDKKIDLEIIDEEIKLSIQKMLNI</sequence>
<organism evidence="2 3">
    <name type="scientific">Fusobacterium nucleatum subsp. polymorphum</name>
    <name type="common">Fusobacterium polymorphum</name>
    <dbReference type="NCBI Taxonomy" id="76857"/>
    <lineage>
        <taxon>Bacteria</taxon>
        <taxon>Fusobacteriati</taxon>
        <taxon>Fusobacteriota</taxon>
        <taxon>Fusobacteriia</taxon>
        <taxon>Fusobacteriales</taxon>
        <taxon>Fusobacteriaceae</taxon>
        <taxon>Fusobacterium</taxon>
    </lineage>
</organism>
<proteinExistence type="predicted"/>
<gene>
    <name evidence="2" type="ORF">CBG54_06125</name>
</gene>
<evidence type="ECO:0000313" key="2">
    <source>
        <dbReference type="EMBL" id="PHI06641.1"/>
    </source>
</evidence>
<comment type="caution">
    <text evidence="2">The sequence shown here is derived from an EMBL/GenBank/DDBJ whole genome shotgun (WGS) entry which is preliminary data.</text>
</comment>
<dbReference type="Proteomes" id="UP000224182">
    <property type="component" value="Unassembled WGS sequence"/>
</dbReference>
<keyword evidence="1" id="KW-0175">Coiled coil</keyword>
<name>A0A2C6BQY3_FUSNP</name>
<protein>
    <submittedName>
        <fullName evidence="2">Uncharacterized protein</fullName>
    </submittedName>
</protein>
<accession>A0A2C6BQY3</accession>
<dbReference type="EMBL" id="NIRN01000001">
    <property type="protein sequence ID" value="PHI06641.1"/>
    <property type="molecule type" value="Genomic_DNA"/>
</dbReference>
<dbReference type="RefSeq" id="WP_098974404.1">
    <property type="nucleotide sequence ID" value="NZ_CP077115.1"/>
</dbReference>
<evidence type="ECO:0000313" key="3">
    <source>
        <dbReference type="Proteomes" id="UP000224182"/>
    </source>
</evidence>
<reference evidence="2 3" key="1">
    <citation type="submission" date="2017-06" db="EMBL/GenBank/DDBJ databases">
        <title>Draft genome sequence of Fusobacterium nucleatum subsp. polymorphum KCOM 1271 (=ChDC F305).</title>
        <authorList>
            <person name="Kook J.-K."/>
            <person name="Park S.-N."/>
            <person name="Lim Y.K."/>
            <person name="Roh H."/>
        </authorList>
    </citation>
    <scope>NUCLEOTIDE SEQUENCE [LARGE SCALE GENOMIC DNA]</scope>
    <source>
        <strain evidence="3">KCOM 1271 (ChDC F305)</strain>
    </source>
</reference>
<evidence type="ECO:0000256" key="1">
    <source>
        <dbReference type="SAM" id="Coils"/>
    </source>
</evidence>